<evidence type="ECO:0000256" key="1">
    <source>
        <dbReference type="ARBA" id="ARBA00004571"/>
    </source>
</evidence>
<dbReference type="PaxDb" id="1198114-AciX9_2899"/>
<keyword evidence="4" id="KW-0812">Transmembrane</keyword>
<gene>
    <name evidence="9" type="ordered locus">AciX9_2899</name>
</gene>
<dbReference type="AlphaFoldDB" id="E8WZ07"/>
<keyword evidence="5" id="KW-0472">Membrane</keyword>
<dbReference type="Gene3D" id="2.40.170.20">
    <property type="entry name" value="TonB-dependent receptor, beta-barrel domain"/>
    <property type="match status" value="1"/>
</dbReference>
<dbReference type="STRING" id="1198114.AciX9_2899"/>
<dbReference type="SUPFAM" id="SSF49452">
    <property type="entry name" value="Starch-binding domain-like"/>
    <property type="match status" value="1"/>
</dbReference>
<dbReference type="Proteomes" id="UP000000343">
    <property type="component" value="Chromosome"/>
</dbReference>
<keyword evidence="9" id="KW-0675">Receptor</keyword>
<evidence type="ECO:0000256" key="3">
    <source>
        <dbReference type="ARBA" id="ARBA00022452"/>
    </source>
</evidence>
<evidence type="ECO:0000256" key="6">
    <source>
        <dbReference type="ARBA" id="ARBA00023237"/>
    </source>
</evidence>
<feature type="chain" id="PRO_5003233998" evidence="7">
    <location>
        <begin position="27"/>
        <end position="1153"/>
    </location>
</feature>
<keyword evidence="3" id="KW-1134">Transmembrane beta strand</keyword>
<evidence type="ECO:0000256" key="7">
    <source>
        <dbReference type="SAM" id="SignalP"/>
    </source>
</evidence>
<feature type="signal peptide" evidence="7">
    <location>
        <begin position="1"/>
        <end position="26"/>
    </location>
</feature>
<evidence type="ECO:0000256" key="2">
    <source>
        <dbReference type="ARBA" id="ARBA00022448"/>
    </source>
</evidence>
<proteinExistence type="predicted"/>
<dbReference type="GO" id="GO:0015344">
    <property type="term" value="F:siderophore uptake transmembrane transporter activity"/>
    <property type="evidence" value="ECO:0007669"/>
    <property type="project" value="TreeGrafter"/>
</dbReference>
<protein>
    <submittedName>
        <fullName evidence="9">TonB-dependent receptor plug</fullName>
    </submittedName>
</protein>
<dbReference type="eggNOG" id="COG4771">
    <property type="taxonomic scope" value="Bacteria"/>
</dbReference>
<evidence type="ECO:0000256" key="4">
    <source>
        <dbReference type="ARBA" id="ARBA00022692"/>
    </source>
</evidence>
<dbReference type="InterPro" id="IPR036942">
    <property type="entry name" value="Beta-barrel_TonB_sf"/>
</dbReference>
<dbReference type="PANTHER" id="PTHR30069">
    <property type="entry name" value="TONB-DEPENDENT OUTER MEMBRANE RECEPTOR"/>
    <property type="match status" value="1"/>
</dbReference>
<comment type="subcellular location">
    <subcellularLocation>
        <location evidence="1">Cell outer membrane</location>
        <topology evidence="1">Multi-pass membrane protein</topology>
    </subcellularLocation>
</comment>
<keyword evidence="10" id="KW-1185">Reference proteome</keyword>
<evidence type="ECO:0000256" key="5">
    <source>
        <dbReference type="ARBA" id="ARBA00023136"/>
    </source>
</evidence>
<dbReference type="EMBL" id="CP002480">
    <property type="protein sequence ID" value="ADW69922.1"/>
    <property type="molecule type" value="Genomic_DNA"/>
</dbReference>
<evidence type="ECO:0000259" key="8">
    <source>
        <dbReference type="Pfam" id="PF25183"/>
    </source>
</evidence>
<dbReference type="OrthoDB" id="97893at2"/>
<dbReference type="Pfam" id="PF13620">
    <property type="entry name" value="CarboxypepD_reg"/>
    <property type="match status" value="1"/>
</dbReference>
<dbReference type="GO" id="GO:0009279">
    <property type="term" value="C:cell outer membrane"/>
    <property type="evidence" value="ECO:0007669"/>
    <property type="project" value="UniProtKB-SubCell"/>
</dbReference>
<feature type="domain" description="TonB-dependent transporter Oar-like beta-barrel" evidence="8">
    <location>
        <begin position="247"/>
        <end position="1146"/>
    </location>
</feature>
<dbReference type="KEGG" id="acm:AciX9_2899"/>
<dbReference type="SUPFAM" id="SSF56935">
    <property type="entry name" value="Porins"/>
    <property type="match status" value="1"/>
</dbReference>
<organism evidence="10">
    <name type="scientific">Granulicella tundricola (strain ATCC BAA-1859 / DSM 23138 / MP5ACTX9)</name>
    <dbReference type="NCBI Taxonomy" id="1198114"/>
    <lineage>
        <taxon>Bacteria</taxon>
        <taxon>Pseudomonadati</taxon>
        <taxon>Acidobacteriota</taxon>
        <taxon>Terriglobia</taxon>
        <taxon>Terriglobales</taxon>
        <taxon>Acidobacteriaceae</taxon>
        <taxon>Granulicella</taxon>
    </lineage>
</organism>
<dbReference type="RefSeq" id="WP_013581237.1">
    <property type="nucleotide sequence ID" value="NC_015064.1"/>
</dbReference>
<dbReference type="Gene3D" id="2.60.40.1120">
    <property type="entry name" value="Carboxypeptidase-like, regulatory domain"/>
    <property type="match status" value="1"/>
</dbReference>
<sequence>MILNDRRSRLLFLASTPIIAVSSMMAQSNYGAVRGIVTDVSGSIVSKAEVTITSEATKLTRTTTANGSGEYVFNAVDPGKYTVSVSGSGFMKTDETGVVVDSGNTIALDLKLRIGSANDSIEVSGATPIVDNGTSYNGQLIDAQKLQNLPNPGRNPFLFSKLDNNVTAVGDPRFVRFQDQSGSSTISIAGAPLSSNNYSIDGVPITDFSNRAVIIPSIEAVEEVKVQANTYDAEIGRTSGGMFNTSLRAGSSTLHGVLQGETRQTNWGANLFFNNRTPTTVNGVLLPQTPRGAAEFYSYVGAIGGPIPLPHILGGNNKTFFWIAEEGYRQRSPLTASNAFIVPTVLQRSGNFSEIGTVTGSGAAAVCASGICIKDPLTGQYFTNNTITASRINPVGQALVNAYPQPNTSITAYGTPNFNGQDTLGDRADEFDGKVSHEFSTRWLAEFYYLHYGSKEPGGNALTTAAGSSSSYLLYRKVDAIGIQNTITITPTTLLTVGFGFNRFPNNTLDISNGFNQSTLGFPANYAAAISKPAFPEITTDSGLSQEGTANSGPAVYFSRNFVVGLSKSLGKHSLKTGYVYRAISLSFTNIANGNGVFAFDKTLSGATAADMLLGYPTSGSLVIPAPLAITTAYQATYLQDDYRVTPKLTLNLGIRYEYEPGVHERSNHYSVGFDRNATYNAFNSGVTAKGGVEFAGQNGYPTSTGNMGSKWSPRAGFAYGLTPMTVIKGGAGVFYAPIVYSSTPALAPGYVVTNSIASQTGVPTISLSNPFPNLQTKATGNSNGLSTGIGSTLNVIDQSRRAPLYESYSLALEQQFAGGIALKIAYVGGHARNFYNGENINQLPDSQYALGTALSTKVTNKYAGLGSFGTGLVNTYQTLLPFPQFQSITDSISNARSDYNSLDVKIQKNFSKGVTILAAYTWSSNWDNIWGGSSSSTLNPGNNGPQDVYNISNEYSRSINDIPQRFTVALTYELPFGKGKQFLSGANRLVDAVVGGWRFNDITIVQNGSPLPLTQSTNFNSSLGNLTQRPTINPGIISACYTGSPESRISSSVNRPYFNPKGFTTTPAYAYGNQPRTSNCYGPGYLNSDLSLNKDFKLTERIHAEFRAEALNAFNTPEFNAPNVAVDSSSAGQITGTLGFPRLIQLGGRLTF</sequence>
<dbReference type="Pfam" id="PF25183">
    <property type="entry name" value="OMP_b-brl_4"/>
    <property type="match status" value="1"/>
</dbReference>
<dbReference type="GO" id="GO:0044718">
    <property type="term" value="P:siderophore transmembrane transport"/>
    <property type="evidence" value="ECO:0007669"/>
    <property type="project" value="TreeGrafter"/>
</dbReference>
<keyword evidence="2" id="KW-0813">Transport</keyword>
<dbReference type="InterPro" id="IPR057601">
    <property type="entry name" value="Oar-like_b-barrel"/>
</dbReference>
<name>E8WZ07_GRATM</name>
<dbReference type="InterPro" id="IPR039426">
    <property type="entry name" value="TonB-dep_rcpt-like"/>
</dbReference>
<keyword evidence="6" id="KW-0998">Cell outer membrane</keyword>
<accession>E8WZ07</accession>
<reference evidence="10" key="1">
    <citation type="submission" date="2011-01" db="EMBL/GenBank/DDBJ databases">
        <title>Complete sequence of chromosome of Acidobacterium sp. MP5ACTX9.</title>
        <authorList>
            <consortium name="US DOE Joint Genome Institute"/>
            <person name="Lucas S."/>
            <person name="Copeland A."/>
            <person name="Lapidus A."/>
            <person name="Cheng J.-F."/>
            <person name="Goodwin L."/>
            <person name="Pitluck S."/>
            <person name="Teshima H."/>
            <person name="Detter J.C."/>
            <person name="Han C."/>
            <person name="Tapia R."/>
            <person name="Land M."/>
            <person name="Hauser L."/>
            <person name="Kyrpides N."/>
            <person name="Ivanova N."/>
            <person name="Ovchinnikova G."/>
            <person name="Pagani I."/>
            <person name="Rawat S.R."/>
            <person name="Mannisto M."/>
            <person name="Haggblom M.M."/>
            <person name="Woyke T."/>
        </authorList>
    </citation>
    <scope>NUCLEOTIDE SEQUENCE [LARGE SCALE GENOMIC DNA]</scope>
    <source>
        <strain evidence="10">MP5ACTX9</strain>
    </source>
</reference>
<evidence type="ECO:0000313" key="9">
    <source>
        <dbReference type="EMBL" id="ADW69922.1"/>
    </source>
</evidence>
<dbReference type="InterPro" id="IPR013784">
    <property type="entry name" value="Carb-bd-like_fold"/>
</dbReference>
<dbReference type="PANTHER" id="PTHR30069:SF46">
    <property type="entry name" value="OAR PROTEIN"/>
    <property type="match status" value="1"/>
</dbReference>
<evidence type="ECO:0000313" key="10">
    <source>
        <dbReference type="Proteomes" id="UP000000343"/>
    </source>
</evidence>
<keyword evidence="7" id="KW-0732">Signal</keyword>
<dbReference type="GO" id="GO:0030246">
    <property type="term" value="F:carbohydrate binding"/>
    <property type="evidence" value="ECO:0007669"/>
    <property type="project" value="InterPro"/>
</dbReference>
<dbReference type="HOGENOM" id="CLU_006298_0_0_0"/>